<evidence type="ECO:0000313" key="3">
    <source>
        <dbReference type="EMBL" id="SDR62602.1"/>
    </source>
</evidence>
<evidence type="ECO:0000313" key="4">
    <source>
        <dbReference type="Proteomes" id="UP000199365"/>
    </source>
</evidence>
<evidence type="ECO:0000256" key="2">
    <source>
        <dbReference type="SAM" id="Phobius"/>
    </source>
</evidence>
<feature type="transmembrane region" description="Helical" evidence="2">
    <location>
        <begin position="184"/>
        <end position="204"/>
    </location>
</feature>
<name>A0A1H1KKK0_9BURK</name>
<organism evidence="3 4">
    <name type="scientific">Paraburkholderia tuberum</name>
    <dbReference type="NCBI Taxonomy" id="157910"/>
    <lineage>
        <taxon>Bacteria</taxon>
        <taxon>Pseudomonadati</taxon>
        <taxon>Pseudomonadota</taxon>
        <taxon>Betaproteobacteria</taxon>
        <taxon>Burkholderiales</taxon>
        <taxon>Burkholderiaceae</taxon>
        <taxon>Paraburkholderia</taxon>
    </lineage>
</organism>
<evidence type="ECO:0000256" key="1">
    <source>
        <dbReference type="SAM" id="MobiDB-lite"/>
    </source>
</evidence>
<dbReference type="RefSeq" id="WP_143037368.1">
    <property type="nucleotide sequence ID" value="NZ_FNKX01000005.1"/>
</dbReference>
<dbReference type="EMBL" id="FNKX01000005">
    <property type="protein sequence ID" value="SDR62602.1"/>
    <property type="molecule type" value="Genomic_DNA"/>
</dbReference>
<accession>A0A1H1KKK0</accession>
<sequence>MTVSNIDRLTRSLSGFERTLALAMLIEGLVADGFAFRFQTSSTQRGQVRCIGAAFQDPHVEVATGRPRIVINSAGDYTDDPATILNQKGEVVYRSICLSQDAYDLISSATHGMLMLRAPERAALQAALAPPTPRDLAPPHGSARERQHDALTHGSTDTQSDNAPGSAETTPDASTRRRRVLPRAGTIAAAVVLGASALTAIAAWCFRIPDEVNSALMLGVSTACSAAVGRVSSSAPVAVASQPVGRGSVTTQPASTGVASNALPAPAPRAAVAAPTLGALDATGVLPLRNGDDAVVKVDSMPGNAHGLDVSQWSGGGKAGAEAVFCRGAASRLCVCPSRVWNPA</sequence>
<dbReference type="Proteomes" id="UP000199365">
    <property type="component" value="Unassembled WGS sequence"/>
</dbReference>
<keyword evidence="4" id="KW-1185">Reference proteome</keyword>
<gene>
    <name evidence="3" type="ORF">SAMN05445850_8296</name>
</gene>
<feature type="compositionally biased region" description="Basic and acidic residues" evidence="1">
    <location>
        <begin position="142"/>
        <end position="151"/>
    </location>
</feature>
<feature type="region of interest" description="Disordered" evidence="1">
    <location>
        <begin position="128"/>
        <end position="179"/>
    </location>
</feature>
<keyword evidence="2" id="KW-1133">Transmembrane helix</keyword>
<protein>
    <submittedName>
        <fullName evidence="3">Uncharacterized protein</fullName>
    </submittedName>
</protein>
<dbReference type="AlphaFoldDB" id="A0A1H1KKK0"/>
<keyword evidence="2" id="KW-0472">Membrane</keyword>
<keyword evidence="2" id="KW-0812">Transmembrane</keyword>
<feature type="compositionally biased region" description="Polar residues" evidence="1">
    <location>
        <begin position="153"/>
        <end position="173"/>
    </location>
</feature>
<reference evidence="4" key="1">
    <citation type="submission" date="2016-10" db="EMBL/GenBank/DDBJ databases">
        <authorList>
            <person name="Varghese N."/>
            <person name="Submissions S."/>
        </authorList>
    </citation>
    <scope>NUCLEOTIDE SEQUENCE [LARGE SCALE GENOMIC DNA]</scope>
    <source>
        <strain evidence="4">DUS833</strain>
    </source>
</reference>
<proteinExistence type="predicted"/>